<dbReference type="InterPro" id="IPR020591">
    <property type="entry name" value="Chromosome_initiator_DnaA-like"/>
</dbReference>
<dbReference type="SUPFAM" id="SSF48295">
    <property type="entry name" value="TrpR-like"/>
    <property type="match status" value="1"/>
</dbReference>
<dbReference type="InterPro" id="IPR024633">
    <property type="entry name" value="DnaA_N_dom"/>
</dbReference>
<dbReference type="SMART" id="SM00760">
    <property type="entry name" value="Bac_DnaA_C"/>
    <property type="match status" value="1"/>
</dbReference>
<evidence type="ECO:0000256" key="4">
    <source>
        <dbReference type="ARBA" id="ARBA00022741"/>
    </source>
</evidence>
<dbReference type="InterPro" id="IPR001957">
    <property type="entry name" value="Chromosome_initiator_DnaA"/>
</dbReference>
<dbReference type="Gene3D" id="1.10.8.60">
    <property type="match status" value="1"/>
</dbReference>
<evidence type="ECO:0000313" key="16">
    <source>
        <dbReference type="Proteomes" id="UP000269883"/>
    </source>
</evidence>
<dbReference type="InterPro" id="IPR003593">
    <property type="entry name" value="AAA+_ATPase"/>
</dbReference>
<feature type="region of interest" description="Domain IV, binds dsDNA" evidence="8">
    <location>
        <begin position="342"/>
        <end position="461"/>
    </location>
</feature>
<comment type="function">
    <text evidence="8 10">Plays an essential role in the initiation and regulation of chromosomal replication. ATP-DnaA binds to the origin of replication (oriC) to initiate formation of the DNA replication initiation complex once per cell cycle. Binds the DnaA box (a 9 base pair repeat at the origin) and separates the double-stranded (ds)DNA. Forms a right-handed helical filament on oriC DNA; dsDNA binds to the exterior of the filament while single-stranded (ss)DNA is stabiized in the filament's interior. The ATP-DnaA-oriC complex binds and stabilizes one strand of the AT-rich DNA unwinding element (DUE), permitting loading of DNA polymerase. After initiation quickly degrades to an ADP-DnaA complex that is not apt for DNA replication. Binds acidic phospholipids.</text>
</comment>
<sequence length="461" mass="51817">MLNAWPQILNILEKTLNPGLYQVWIKPLDAEVKDGFLKLYAPNPFVASWVRDRLSDSIAEAATQVMGSRPSIEVAVRPKAMQSAPCPTEDSTPVASNSTRRTGDRTQAKLLGLPNLAPSSLKSCNWQFSFDDFVVGPCNELAFVASQSMCRSGMDFDQLFLNSSPGLGKTHLLQAIGRQIARSSNRSNVRVGYLTAEQFATQLILSLKSRQVDRFKDKFREKLDVLLLEDIHFLQGKEHTQDELLETLKALQARGCKVVMSSSFLPRELKDVDDHLASRLCSGFLTTIDRPCLETRRNILESKAKLHQVQLPRDVSEMLAENLKDDVRQLESCLQSLVLKARLLGRGITPDLAESVLRNYTIADVSSIGFQKIVSHVCSYFELSQQQLASKSRKRDIVQARNTAFFLTRKYTDMPLKQIGSHFNRRHSTVLKGITNVEREISLQTPLGRQLDTVVQKIKTS</sequence>
<dbReference type="SUPFAM" id="SSF52540">
    <property type="entry name" value="P-loop containing nucleoside triphosphate hydrolases"/>
    <property type="match status" value="1"/>
</dbReference>
<evidence type="ECO:0000256" key="7">
    <source>
        <dbReference type="ARBA" id="ARBA00023125"/>
    </source>
</evidence>
<dbReference type="InterPro" id="IPR013159">
    <property type="entry name" value="DnaA_C"/>
</dbReference>
<dbReference type="AlphaFoldDB" id="A0A2Z6AUV9"/>
<dbReference type="Pfam" id="PF08299">
    <property type="entry name" value="Bac_DnaA_C"/>
    <property type="match status" value="1"/>
</dbReference>
<dbReference type="CDD" id="cd00009">
    <property type="entry name" value="AAA"/>
    <property type="match status" value="1"/>
</dbReference>
<comment type="domain">
    <text evidence="8">Domain I is involved in oligomerization and binding regulators, domain II is flexibile and of varying length in different bacteria, domain III forms the AAA+ region, while domain IV binds dsDNA.</text>
</comment>
<keyword evidence="2 8" id="KW-0963">Cytoplasm</keyword>
<feature type="binding site" evidence="8">
    <location>
        <position position="166"/>
    </location>
    <ligand>
        <name>ATP</name>
        <dbReference type="ChEBI" id="CHEBI:30616"/>
    </ligand>
</feature>
<dbReference type="KEGG" id="dfl:DFE_0240"/>
<dbReference type="GO" id="GO:0006275">
    <property type="term" value="P:regulation of DNA replication"/>
    <property type="evidence" value="ECO:0007669"/>
    <property type="project" value="UniProtKB-UniRule"/>
</dbReference>
<dbReference type="RefSeq" id="WP_126375760.1">
    <property type="nucleotide sequence ID" value="NZ_AP017378.1"/>
</dbReference>
<comment type="subunit">
    <text evidence="8">Oligomerizes as a right-handed, spiral filament on DNA at oriC.</text>
</comment>
<feature type="binding site" evidence="8">
    <location>
        <position position="169"/>
    </location>
    <ligand>
        <name>ATP</name>
        <dbReference type="ChEBI" id="CHEBI:30616"/>
    </ligand>
</feature>
<evidence type="ECO:0000256" key="5">
    <source>
        <dbReference type="ARBA" id="ARBA00022840"/>
    </source>
</evidence>
<dbReference type="OrthoDB" id="9807019at2"/>
<dbReference type="CDD" id="cd06571">
    <property type="entry name" value="Bac_DnaA_C"/>
    <property type="match status" value="1"/>
</dbReference>
<comment type="caution">
    <text evidence="8">Lacks conserved residue(s) required for the propagation of feature annotation.</text>
</comment>
<keyword evidence="5 8" id="KW-0067">ATP-binding</keyword>
<dbReference type="GO" id="GO:0005886">
    <property type="term" value="C:plasma membrane"/>
    <property type="evidence" value="ECO:0007669"/>
    <property type="project" value="TreeGrafter"/>
</dbReference>
<gene>
    <name evidence="8 15" type="primary">dnaA</name>
    <name evidence="15" type="ORF">DFE_0240</name>
</gene>
<accession>A0A2Z6AUV9</accession>
<dbReference type="InterPro" id="IPR010921">
    <property type="entry name" value="Trp_repressor/repl_initiator"/>
</dbReference>
<dbReference type="PANTHER" id="PTHR30050:SF2">
    <property type="entry name" value="CHROMOSOMAL REPLICATION INITIATOR PROTEIN DNAA"/>
    <property type="match status" value="1"/>
</dbReference>
<evidence type="ECO:0000256" key="1">
    <source>
        <dbReference type="ARBA" id="ARBA00006583"/>
    </source>
</evidence>
<dbReference type="PRINTS" id="PR00051">
    <property type="entry name" value="DNAA"/>
</dbReference>
<evidence type="ECO:0000259" key="14">
    <source>
        <dbReference type="SMART" id="SM00760"/>
    </source>
</evidence>
<evidence type="ECO:0000256" key="9">
    <source>
        <dbReference type="NCBIfam" id="TIGR00362"/>
    </source>
</evidence>
<protein>
    <recommendedName>
        <fullName evidence="8 9">Chromosomal replication initiator protein DnaA</fullName>
    </recommendedName>
</protein>
<keyword evidence="4 8" id="KW-0547">Nucleotide-binding</keyword>
<organism evidence="15 16">
    <name type="scientific">Desulfovibrio ferrophilus</name>
    <dbReference type="NCBI Taxonomy" id="241368"/>
    <lineage>
        <taxon>Bacteria</taxon>
        <taxon>Pseudomonadati</taxon>
        <taxon>Thermodesulfobacteriota</taxon>
        <taxon>Desulfovibrionia</taxon>
        <taxon>Desulfovibrionales</taxon>
        <taxon>Desulfovibrionaceae</taxon>
        <taxon>Desulfovibrio</taxon>
    </lineage>
</organism>
<dbReference type="GO" id="GO:0008289">
    <property type="term" value="F:lipid binding"/>
    <property type="evidence" value="ECO:0007669"/>
    <property type="project" value="UniProtKB-KW"/>
</dbReference>
<reference evidence="15 16" key="1">
    <citation type="journal article" date="2018" name="Sci. Adv.">
        <title>Multi-heme cytochromes provide a pathway for survival in energy-limited environments.</title>
        <authorList>
            <person name="Deng X."/>
            <person name="Dohmae N."/>
            <person name="Nealson K.H."/>
            <person name="Hashimoto K."/>
            <person name="Okamoto A."/>
        </authorList>
    </citation>
    <scope>NUCLEOTIDE SEQUENCE [LARGE SCALE GENOMIC DNA]</scope>
    <source>
        <strain evidence="15 16">IS5</strain>
    </source>
</reference>
<dbReference type="Proteomes" id="UP000269883">
    <property type="component" value="Chromosome"/>
</dbReference>
<dbReference type="Pfam" id="PF00308">
    <property type="entry name" value="Bac_DnaA"/>
    <property type="match status" value="1"/>
</dbReference>
<evidence type="ECO:0000256" key="8">
    <source>
        <dbReference type="HAMAP-Rule" id="MF_00377"/>
    </source>
</evidence>
<evidence type="ECO:0000259" key="13">
    <source>
        <dbReference type="SMART" id="SM00382"/>
    </source>
</evidence>
<evidence type="ECO:0000256" key="12">
    <source>
        <dbReference type="SAM" id="MobiDB-lite"/>
    </source>
</evidence>
<proteinExistence type="inferred from homology"/>
<keyword evidence="16" id="KW-1185">Reference proteome</keyword>
<feature type="compositionally biased region" description="Polar residues" evidence="12">
    <location>
        <begin position="89"/>
        <end position="100"/>
    </location>
</feature>
<keyword evidence="7 8" id="KW-0238">DNA-binding</keyword>
<keyword evidence="6 8" id="KW-0446">Lipid-binding</keyword>
<evidence type="ECO:0000256" key="11">
    <source>
        <dbReference type="RuleBase" id="RU004227"/>
    </source>
</evidence>
<evidence type="ECO:0000256" key="10">
    <source>
        <dbReference type="RuleBase" id="RU000577"/>
    </source>
</evidence>
<evidence type="ECO:0000256" key="3">
    <source>
        <dbReference type="ARBA" id="ARBA00022705"/>
    </source>
</evidence>
<keyword evidence="3 8" id="KW-0235">DNA replication</keyword>
<feature type="region of interest" description="Domain I, interacts with DnaA modulators" evidence="8">
    <location>
        <begin position="1"/>
        <end position="92"/>
    </location>
</feature>
<dbReference type="GO" id="GO:0005524">
    <property type="term" value="F:ATP binding"/>
    <property type="evidence" value="ECO:0007669"/>
    <property type="project" value="UniProtKB-UniRule"/>
</dbReference>
<dbReference type="InterPro" id="IPR013317">
    <property type="entry name" value="DnaA_dom"/>
</dbReference>
<dbReference type="PROSITE" id="PS01008">
    <property type="entry name" value="DNAA"/>
    <property type="match status" value="1"/>
</dbReference>
<dbReference type="GO" id="GO:0005737">
    <property type="term" value="C:cytoplasm"/>
    <property type="evidence" value="ECO:0007669"/>
    <property type="project" value="UniProtKB-SubCell"/>
</dbReference>
<dbReference type="Gene3D" id="3.40.50.300">
    <property type="entry name" value="P-loop containing nucleotide triphosphate hydrolases"/>
    <property type="match status" value="1"/>
</dbReference>
<feature type="binding site" evidence="8">
    <location>
        <position position="168"/>
    </location>
    <ligand>
        <name>ATP</name>
        <dbReference type="ChEBI" id="CHEBI:30616"/>
    </ligand>
</feature>
<feature type="domain" description="Chromosomal replication initiator DnaA C-terminal" evidence="14">
    <location>
        <begin position="369"/>
        <end position="437"/>
    </location>
</feature>
<feature type="domain" description="AAA+ ATPase" evidence="13">
    <location>
        <begin position="155"/>
        <end position="292"/>
    </location>
</feature>
<dbReference type="InterPro" id="IPR027417">
    <property type="entry name" value="P-loop_NTPase"/>
</dbReference>
<feature type="region of interest" description="Disordered" evidence="12">
    <location>
        <begin position="79"/>
        <end position="105"/>
    </location>
</feature>
<dbReference type="InterPro" id="IPR018312">
    <property type="entry name" value="Chromosome_initiator_DnaA_CS"/>
</dbReference>
<dbReference type="Pfam" id="PF11638">
    <property type="entry name" value="DnaA_N"/>
    <property type="match status" value="1"/>
</dbReference>
<evidence type="ECO:0000313" key="15">
    <source>
        <dbReference type="EMBL" id="BBD06966.1"/>
    </source>
</evidence>
<dbReference type="GO" id="GO:0003688">
    <property type="term" value="F:DNA replication origin binding"/>
    <property type="evidence" value="ECO:0007669"/>
    <property type="project" value="UniProtKB-UniRule"/>
</dbReference>
<dbReference type="HAMAP" id="MF_00377">
    <property type="entry name" value="DnaA_bact"/>
    <property type="match status" value="1"/>
</dbReference>
<evidence type="ECO:0000256" key="2">
    <source>
        <dbReference type="ARBA" id="ARBA00022490"/>
    </source>
</evidence>
<feature type="binding site" evidence="8">
    <location>
        <position position="170"/>
    </location>
    <ligand>
        <name>ATP</name>
        <dbReference type="ChEBI" id="CHEBI:30616"/>
    </ligand>
</feature>
<dbReference type="SMART" id="SM00382">
    <property type="entry name" value="AAA"/>
    <property type="match status" value="1"/>
</dbReference>
<name>A0A2Z6AUV9_9BACT</name>
<dbReference type="PANTHER" id="PTHR30050">
    <property type="entry name" value="CHROMOSOMAL REPLICATION INITIATOR PROTEIN DNAA"/>
    <property type="match status" value="1"/>
</dbReference>
<comment type="subcellular location">
    <subcellularLocation>
        <location evidence="8">Cytoplasm</location>
    </subcellularLocation>
</comment>
<dbReference type="GO" id="GO:0006270">
    <property type="term" value="P:DNA replication initiation"/>
    <property type="evidence" value="ECO:0007669"/>
    <property type="project" value="UniProtKB-UniRule"/>
</dbReference>
<dbReference type="Gene3D" id="1.10.1750.10">
    <property type="match status" value="1"/>
</dbReference>
<dbReference type="Gene3D" id="3.30.300.180">
    <property type="match status" value="1"/>
</dbReference>
<evidence type="ECO:0000256" key="6">
    <source>
        <dbReference type="ARBA" id="ARBA00023121"/>
    </source>
</evidence>
<comment type="similarity">
    <text evidence="1 8 11">Belongs to the DnaA family.</text>
</comment>
<dbReference type="EMBL" id="AP017378">
    <property type="protein sequence ID" value="BBD06966.1"/>
    <property type="molecule type" value="Genomic_DNA"/>
</dbReference>
<dbReference type="InterPro" id="IPR038454">
    <property type="entry name" value="DnaA_N_sf"/>
</dbReference>
<dbReference type="NCBIfam" id="TIGR00362">
    <property type="entry name" value="DnaA"/>
    <property type="match status" value="1"/>
</dbReference>